<dbReference type="Proteomes" id="UP000826802">
    <property type="component" value="Chromosome"/>
</dbReference>
<dbReference type="AlphaFoldDB" id="A0AAJ4PAB8"/>
<organism evidence="2 3">
    <name type="scientific">Macrococcoides bohemicum</name>
    <dbReference type="NCBI Taxonomy" id="1903056"/>
    <lineage>
        <taxon>Bacteria</taxon>
        <taxon>Bacillati</taxon>
        <taxon>Bacillota</taxon>
        <taxon>Bacilli</taxon>
        <taxon>Bacillales</taxon>
        <taxon>Staphylococcaceae</taxon>
        <taxon>Macrococcoides</taxon>
    </lineage>
</organism>
<protein>
    <submittedName>
        <fullName evidence="2">Uncharacterized protein</fullName>
    </submittedName>
</protein>
<proteinExistence type="predicted"/>
<dbReference type="EMBL" id="CP079981">
    <property type="protein sequence ID" value="QYA42082.1"/>
    <property type="molecule type" value="Genomic_DNA"/>
</dbReference>
<reference evidence="2 3" key="1">
    <citation type="submission" date="2021-07" db="EMBL/GenBank/DDBJ databases">
        <title>Prevalence and characterization of methicillin-resistant Macrococcus spp. in food producing animals and meat in Switzerland in 2019.</title>
        <authorList>
            <person name="Keller J.E."/>
            <person name="Schwendener S."/>
            <person name="Neuenschwander J."/>
            <person name="Overesch G."/>
            <person name="Perreten V."/>
        </authorList>
    </citation>
    <scope>NUCLEOTIDE SEQUENCE [LARGE SCALE GENOMIC DNA]</scope>
    <source>
        <strain evidence="2 3">19Msa0936</strain>
    </source>
</reference>
<dbReference type="RefSeq" id="WP_219502927.1">
    <property type="nucleotide sequence ID" value="NZ_CP079981.1"/>
</dbReference>
<feature type="transmembrane region" description="Helical" evidence="1">
    <location>
        <begin position="15"/>
        <end position="40"/>
    </location>
</feature>
<keyword evidence="3" id="KW-1185">Reference proteome</keyword>
<feature type="transmembrane region" description="Helical" evidence="1">
    <location>
        <begin position="52"/>
        <end position="68"/>
    </location>
</feature>
<gene>
    <name evidence="2" type="ORF">KYI11_10855</name>
</gene>
<keyword evidence="1" id="KW-1133">Transmembrane helix</keyword>
<evidence type="ECO:0000313" key="3">
    <source>
        <dbReference type="Proteomes" id="UP000826802"/>
    </source>
</evidence>
<accession>A0AAJ4PAB8</accession>
<evidence type="ECO:0000256" key="1">
    <source>
        <dbReference type="SAM" id="Phobius"/>
    </source>
</evidence>
<keyword evidence="1" id="KW-0812">Transmembrane</keyword>
<evidence type="ECO:0000313" key="2">
    <source>
        <dbReference type="EMBL" id="QYA42082.1"/>
    </source>
</evidence>
<name>A0AAJ4PAB8_9STAP</name>
<keyword evidence="1" id="KW-0472">Membrane</keyword>
<sequence length="89" mass="10173">MNYSKEEIEKYQKQIGLFSIGIVIIDLLTLIFGVIALILILGHITGLFTSNIKFWLIVAGIVIVLRIFNRRVAIQVKNTNDNIKEMIKE</sequence>